<dbReference type="EMBL" id="CP000504">
    <property type="protein sequence ID" value="ABL88036.1"/>
    <property type="molecule type" value="Genomic_DNA"/>
</dbReference>
<dbReference type="eggNOG" id="arCOG00318">
    <property type="taxonomic scope" value="Archaea"/>
</dbReference>
<accession>A1RSV4</accession>
<name>A1RSV4_PYRIL</name>
<dbReference type="GeneID" id="4617333"/>
<gene>
    <name evidence="2" type="ordered locus">Pisl_0860</name>
</gene>
<dbReference type="SMART" id="SM00966">
    <property type="entry name" value="SpoVT_AbrB"/>
    <property type="match status" value="1"/>
</dbReference>
<keyword evidence="3" id="KW-1185">Reference proteome</keyword>
<dbReference type="GO" id="GO:0003677">
    <property type="term" value="F:DNA binding"/>
    <property type="evidence" value="ECO:0007669"/>
    <property type="project" value="InterPro"/>
</dbReference>
<sequence length="339" mass="37980">MQGEVRKVQLTGGATLIVSLPKEWAKRISLLPGDEVIIVTQPDDTLVVIPKKLGKRVGVVAELTINQPVAVEEVEKLFMALYIGGAETVVVRFSPATMGLRKQIKDFIRRRVVDMEIVEEASDKLIVQSMVSATELAVADIAGKMLRLVGNMLSDLITGLEKDDVAMLRDIIERDDEVDRLYWLMERQLKRAAMSRYIMLELKIDDPRDIVEYVIIAKSIERMADHICRIAYVSQEEKIDMRIVLPILANVAGFLKQAEALLTGDSSPQKIAELQSEITSWSHRVRREEAFPDPATSVAKESAIRIGEYIGDIVESFGRIRLKDKAIVIGEVSGTQQRQ</sequence>
<evidence type="ECO:0000313" key="3">
    <source>
        <dbReference type="Proteomes" id="UP000002595"/>
    </source>
</evidence>
<dbReference type="InterPro" id="IPR038078">
    <property type="entry name" value="PhoU-like_sf"/>
</dbReference>
<dbReference type="GO" id="GO:0045936">
    <property type="term" value="P:negative regulation of phosphate metabolic process"/>
    <property type="evidence" value="ECO:0007669"/>
    <property type="project" value="InterPro"/>
</dbReference>
<dbReference type="Proteomes" id="UP000002595">
    <property type="component" value="Chromosome"/>
</dbReference>
<dbReference type="Gene3D" id="1.20.58.220">
    <property type="entry name" value="Phosphate transport system protein phou homolog 2, domain 2"/>
    <property type="match status" value="1"/>
</dbReference>
<dbReference type="KEGG" id="pis:Pisl_0860"/>
<dbReference type="PANTHER" id="PTHR42930">
    <property type="entry name" value="PHOSPHATE-SPECIFIC TRANSPORT SYSTEM ACCESSORY PROTEIN PHOU"/>
    <property type="match status" value="1"/>
</dbReference>
<dbReference type="InterPro" id="IPR028366">
    <property type="entry name" value="PhoU"/>
</dbReference>
<dbReference type="Pfam" id="PF04014">
    <property type="entry name" value="MazE_antitoxin"/>
    <property type="match status" value="1"/>
</dbReference>
<dbReference type="OrthoDB" id="40991at2157"/>
<dbReference type="Pfam" id="PF01895">
    <property type="entry name" value="PhoU"/>
    <property type="match status" value="1"/>
</dbReference>
<evidence type="ECO:0000259" key="1">
    <source>
        <dbReference type="SMART" id="SM00966"/>
    </source>
</evidence>
<proteinExistence type="predicted"/>
<dbReference type="PANTHER" id="PTHR42930:SF2">
    <property type="entry name" value="PHOU DOMAIN-CONTAINING PROTEIN"/>
    <property type="match status" value="1"/>
</dbReference>
<dbReference type="STRING" id="384616.Pisl_0860"/>
<organism evidence="2 3">
    <name type="scientific">Pyrobaculum islandicum (strain DSM 4184 / JCM 9189 / GEO3)</name>
    <dbReference type="NCBI Taxonomy" id="384616"/>
    <lineage>
        <taxon>Archaea</taxon>
        <taxon>Thermoproteota</taxon>
        <taxon>Thermoprotei</taxon>
        <taxon>Thermoproteales</taxon>
        <taxon>Thermoproteaceae</taxon>
        <taxon>Pyrobaculum</taxon>
    </lineage>
</organism>
<dbReference type="SUPFAM" id="SSF109755">
    <property type="entry name" value="PhoU-like"/>
    <property type="match status" value="1"/>
</dbReference>
<dbReference type="InterPro" id="IPR007159">
    <property type="entry name" value="SpoVT-AbrB_dom"/>
</dbReference>
<dbReference type="AlphaFoldDB" id="A1RSV4"/>
<dbReference type="HOGENOM" id="CLU_069302_1_0_2"/>
<dbReference type="GO" id="GO:0030643">
    <property type="term" value="P:intracellular phosphate ion homeostasis"/>
    <property type="evidence" value="ECO:0007669"/>
    <property type="project" value="InterPro"/>
</dbReference>
<dbReference type="InterPro" id="IPR026022">
    <property type="entry name" value="PhoU_dom"/>
</dbReference>
<dbReference type="RefSeq" id="WP_011762612.1">
    <property type="nucleotide sequence ID" value="NC_008701.1"/>
</dbReference>
<feature type="domain" description="SpoVT-AbrB" evidence="1">
    <location>
        <begin position="10"/>
        <end position="56"/>
    </location>
</feature>
<reference evidence="2" key="1">
    <citation type="submission" date="2006-12" db="EMBL/GenBank/DDBJ databases">
        <title>Complete sequence of Pyrobaculum islandicum DSM 4184.</title>
        <authorList>
            <person name="Copeland A."/>
            <person name="Lucas S."/>
            <person name="Lapidus A."/>
            <person name="Barry K."/>
            <person name="Detter J.C."/>
            <person name="Glavina del Rio T."/>
            <person name="Dalin E."/>
            <person name="Tice H."/>
            <person name="Pitluck S."/>
            <person name="Meincke L."/>
            <person name="Brettin T."/>
            <person name="Bruce D."/>
            <person name="Han C."/>
            <person name="Tapia R."/>
            <person name="Gilna P."/>
            <person name="Schmutz J."/>
            <person name="Larimer F."/>
            <person name="Land M."/>
            <person name="Hauser L."/>
            <person name="Kyrpides N."/>
            <person name="Mikhailova N."/>
            <person name="Cozen A.E."/>
            <person name="Fitz-Gibbon S.T."/>
            <person name="House C.H."/>
            <person name="Saltikov C."/>
            <person name="Lowe T."/>
            <person name="Richardson P."/>
        </authorList>
    </citation>
    <scope>NUCLEOTIDE SEQUENCE [LARGE SCALE GENOMIC DNA]</scope>
    <source>
        <strain evidence="2">DSM 4184</strain>
    </source>
</reference>
<protein>
    <submittedName>
        <fullName evidence="2">Phosphate uptake regulator, PhoU</fullName>
    </submittedName>
</protein>
<evidence type="ECO:0000313" key="2">
    <source>
        <dbReference type="EMBL" id="ABL88036.1"/>
    </source>
</evidence>